<name>A0ABT9RQQ2_9MICC</name>
<feature type="transmembrane region" description="Helical" evidence="1">
    <location>
        <begin position="56"/>
        <end position="80"/>
    </location>
</feature>
<gene>
    <name evidence="2" type="ORF">J2X98_000215</name>
</gene>
<dbReference type="EMBL" id="JAUSRE010000001">
    <property type="protein sequence ID" value="MDP9886649.1"/>
    <property type="molecule type" value="Genomic_DNA"/>
</dbReference>
<feature type="transmembrane region" description="Helical" evidence="1">
    <location>
        <begin position="117"/>
        <end position="136"/>
    </location>
</feature>
<feature type="transmembrane region" description="Helical" evidence="1">
    <location>
        <begin position="27"/>
        <end position="50"/>
    </location>
</feature>
<keyword evidence="3" id="KW-1185">Reference proteome</keyword>
<sequence>MGALRTAAPFHHPAPPPVSQSHPTVRLVTGIAGFGAASVNLAISSSLFAAGAPGPGIPAAAAVAGLWGAALLAGAVMFLAKDLLMGSRWVRAALAAAAAVHLAALAFPTAATSGLGLTQLSALLLTLMILAALGWLRRQNAGQEGRQQDGGLLQEPAGVRPGRLLLAAFAGAVLVAGITTPGLAASTAGQYAVPHGEHGSLAPGGHHQH</sequence>
<protein>
    <recommendedName>
        <fullName evidence="4">Trp biosynthesis protein</fullName>
    </recommendedName>
</protein>
<accession>A0ABT9RQQ2</accession>
<proteinExistence type="predicted"/>
<keyword evidence="1" id="KW-0472">Membrane</keyword>
<feature type="transmembrane region" description="Helical" evidence="1">
    <location>
        <begin position="164"/>
        <end position="184"/>
    </location>
</feature>
<dbReference type="Proteomes" id="UP001226577">
    <property type="component" value="Unassembled WGS sequence"/>
</dbReference>
<evidence type="ECO:0000313" key="2">
    <source>
        <dbReference type="EMBL" id="MDP9886649.1"/>
    </source>
</evidence>
<evidence type="ECO:0000256" key="1">
    <source>
        <dbReference type="SAM" id="Phobius"/>
    </source>
</evidence>
<keyword evidence="1" id="KW-0812">Transmembrane</keyword>
<reference evidence="2 3" key="1">
    <citation type="submission" date="2023-07" db="EMBL/GenBank/DDBJ databases">
        <title>Sorghum-associated microbial communities from plants grown in Nebraska, USA.</title>
        <authorList>
            <person name="Schachtman D."/>
        </authorList>
    </citation>
    <scope>NUCLEOTIDE SEQUENCE [LARGE SCALE GENOMIC DNA]</scope>
    <source>
        <strain evidence="2 3">CC222</strain>
    </source>
</reference>
<feature type="transmembrane region" description="Helical" evidence="1">
    <location>
        <begin position="92"/>
        <end position="111"/>
    </location>
</feature>
<dbReference type="RefSeq" id="WP_307303546.1">
    <property type="nucleotide sequence ID" value="NZ_JAUSRE010000001.1"/>
</dbReference>
<keyword evidence="1" id="KW-1133">Transmembrane helix</keyword>
<evidence type="ECO:0008006" key="4">
    <source>
        <dbReference type="Google" id="ProtNLM"/>
    </source>
</evidence>
<comment type="caution">
    <text evidence="2">The sequence shown here is derived from an EMBL/GenBank/DDBJ whole genome shotgun (WGS) entry which is preliminary data.</text>
</comment>
<evidence type="ECO:0000313" key="3">
    <source>
        <dbReference type="Proteomes" id="UP001226577"/>
    </source>
</evidence>
<organism evidence="2 3">
    <name type="scientific">Pseudarthrobacter enclensis</name>
    <dbReference type="NCBI Taxonomy" id="993070"/>
    <lineage>
        <taxon>Bacteria</taxon>
        <taxon>Bacillati</taxon>
        <taxon>Actinomycetota</taxon>
        <taxon>Actinomycetes</taxon>
        <taxon>Micrococcales</taxon>
        <taxon>Micrococcaceae</taxon>
        <taxon>Pseudarthrobacter</taxon>
    </lineage>
</organism>